<evidence type="ECO:0000313" key="1">
    <source>
        <dbReference type="EMBL" id="KAG0424206.1"/>
    </source>
</evidence>
<dbReference type="EMBL" id="JABSTQ010010002">
    <property type="protein sequence ID" value="KAG0424206.1"/>
    <property type="molecule type" value="Genomic_DNA"/>
</dbReference>
<feature type="non-terminal residue" evidence="1">
    <location>
        <position position="1"/>
    </location>
</feature>
<proteinExistence type="predicted"/>
<dbReference type="Proteomes" id="UP000805193">
    <property type="component" value="Unassembled WGS sequence"/>
</dbReference>
<accession>A0AC60PU62</accession>
<protein>
    <submittedName>
        <fullName evidence="1">Uncharacterized protein</fullName>
    </submittedName>
</protein>
<comment type="caution">
    <text evidence="1">The sequence shown here is derived from an EMBL/GenBank/DDBJ whole genome shotgun (WGS) entry which is preliminary data.</text>
</comment>
<sequence length="341" mass="38878">RKLTEALLEIMSDPKNTKKTGKTLSAIEKMTNLTIKLMKDNAFNRGRIEGLKETVSRLTSENTSLREELEKKEKRLKKPSYAAILRTMTKRNQPKQSHLASQMEQSKTSENQPKDGLLIYSTESSDTQPFFTVKTMLRKFTPHELGLSNPEVKPIRGGAIVLDSKIEDLLTLQSKIERDPETKAKFEAKISVKKKKNPQISILGVDREITNEELKSEIITQNHLEGEPEDIRVVISFDKQETKTHIMELQGNRSTAWSLREQKCCTRVCHRRRCSGLQGMCRTADVGAGRRFLQETERQQQLEGANLLLEKECTERVKQAATATIAAETAAEEFYHQSKNY</sequence>
<keyword evidence="2" id="KW-1185">Reference proteome</keyword>
<organism evidence="1 2">
    <name type="scientific">Ixodes persulcatus</name>
    <name type="common">Taiga tick</name>
    <dbReference type="NCBI Taxonomy" id="34615"/>
    <lineage>
        <taxon>Eukaryota</taxon>
        <taxon>Metazoa</taxon>
        <taxon>Ecdysozoa</taxon>
        <taxon>Arthropoda</taxon>
        <taxon>Chelicerata</taxon>
        <taxon>Arachnida</taxon>
        <taxon>Acari</taxon>
        <taxon>Parasitiformes</taxon>
        <taxon>Ixodida</taxon>
        <taxon>Ixodoidea</taxon>
        <taxon>Ixodidae</taxon>
        <taxon>Ixodinae</taxon>
        <taxon>Ixodes</taxon>
    </lineage>
</organism>
<name>A0AC60PU62_IXOPE</name>
<reference evidence="1 2" key="1">
    <citation type="journal article" date="2020" name="Cell">
        <title>Large-Scale Comparative Analyses of Tick Genomes Elucidate Their Genetic Diversity and Vector Capacities.</title>
        <authorList>
            <consortium name="Tick Genome and Microbiome Consortium (TIGMIC)"/>
            <person name="Jia N."/>
            <person name="Wang J."/>
            <person name="Shi W."/>
            <person name="Du L."/>
            <person name="Sun Y."/>
            <person name="Zhan W."/>
            <person name="Jiang J.F."/>
            <person name="Wang Q."/>
            <person name="Zhang B."/>
            <person name="Ji P."/>
            <person name="Bell-Sakyi L."/>
            <person name="Cui X.M."/>
            <person name="Yuan T.T."/>
            <person name="Jiang B.G."/>
            <person name="Yang W.F."/>
            <person name="Lam T.T."/>
            <person name="Chang Q.C."/>
            <person name="Ding S.J."/>
            <person name="Wang X.J."/>
            <person name="Zhu J.G."/>
            <person name="Ruan X.D."/>
            <person name="Zhao L."/>
            <person name="Wei J.T."/>
            <person name="Ye R.Z."/>
            <person name="Que T.C."/>
            <person name="Du C.H."/>
            <person name="Zhou Y.H."/>
            <person name="Cheng J.X."/>
            <person name="Dai P.F."/>
            <person name="Guo W.B."/>
            <person name="Han X.H."/>
            <person name="Huang E.J."/>
            <person name="Li L.F."/>
            <person name="Wei W."/>
            <person name="Gao Y.C."/>
            <person name="Liu J.Z."/>
            <person name="Shao H.Z."/>
            <person name="Wang X."/>
            <person name="Wang C.C."/>
            <person name="Yang T.C."/>
            <person name="Huo Q.B."/>
            <person name="Li W."/>
            <person name="Chen H.Y."/>
            <person name="Chen S.E."/>
            <person name="Zhou L.G."/>
            <person name="Ni X.B."/>
            <person name="Tian J.H."/>
            <person name="Sheng Y."/>
            <person name="Liu T."/>
            <person name="Pan Y.S."/>
            <person name="Xia L.Y."/>
            <person name="Li J."/>
            <person name="Zhao F."/>
            <person name="Cao W.C."/>
        </authorList>
    </citation>
    <scope>NUCLEOTIDE SEQUENCE [LARGE SCALE GENOMIC DNA]</scope>
    <source>
        <strain evidence="1">Iper-2018</strain>
    </source>
</reference>
<gene>
    <name evidence="1" type="ORF">HPB47_000047</name>
</gene>
<evidence type="ECO:0000313" key="2">
    <source>
        <dbReference type="Proteomes" id="UP000805193"/>
    </source>
</evidence>